<dbReference type="AlphaFoldDB" id="A0A5B7FCP3"/>
<evidence type="ECO:0000256" key="1">
    <source>
        <dbReference type="SAM" id="MobiDB-lite"/>
    </source>
</evidence>
<feature type="region of interest" description="Disordered" evidence="1">
    <location>
        <begin position="1"/>
        <end position="24"/>
    </location>
</feature>
<accession>A0A5B7FCP3</accession>
<gene>
    <name evidence="2" type="ORF">E2C01_038623</name>
</gene>
<dbReference type="EMBL" id="VSRR010006503">
    <property type="protein sequence ID" value="MPC44941.1"/>
    <property type="molecule type" value="Genomic_DNA"/>
</dbReference>
<proteinExistence type="predicted"/>
<keyword evidence="3" id="KW-1185">Reference proteome</keyword>
<evidence type="ECO:0000313" key="2">
    <source>
        <dbReference type="EMBL" id="MPC44941.1"/>
    </source>
</evidence>
<reference evidence="2 3" key="1">
    <citation type="submission" date="2019-05" db="EMBL/GenBank/DDBJ databases">
        <title>Another draft genome of Portunus trituberculatus and its Hox gene families provides insights of decapod evolution.</title>
        <authorList>
            <person name="Jeong J.-H."/>
            <person name="Song I."/>
            <person name="Kim S."/>
            <person name="Choi T."/>
            <person name="Kim D."/>
            <person name="Ryu S."/>
            <person name="Kim W."/>
        </authorList>
    </citation>
    <scope>NUCLEOTIDE SEQUENCE [LARGE SCALE GENOMIC DNA]</scope>
    <source>
        <tissue evidence="2">Muscle</tissue>
    </source>
</reference>
<evidence type="ECO:0000313" key="3">
    <source>
        <dbReference type="Proteomes" id="UP000324222"/>
    </source>
</evidence>
<dbReference type="Proteomes" id="UP000324222">
    <property type="component" value="Unassembled WGS sequence"/>
</dbReference>
<organism evidence="2 3">
    <name type="scientific">Portunus trituberculatus</name>
    <name type="common">Swimming crab</name>
    <name type="synonym">Neptunus trituberculatus</name>
    <dbReference type="NCBI Taxonomy" id="210409"/>
    <lineage>
        <taxon>Eukaryota</taxon>
        <taxon>Metazoa</taxon>
        <taxon>Ecdysozoa</taxon>
        <taxon>Arthropoda</taxon>
        <taxon>Crustacea</taxon>
        <taxon>Multicrustacea</taxon>
        <taxon>Malacostraca</taxon>
        <taxon>Eumalacostraca</taxon>
        <taxon>Eucarida</taxon>
        <taxon>Decapoda</taxon>
        <taxon>Pleocyemata</taxon>
        <taxon>Brachyura</taxon>
        <taxon>Eubrachyura</taxon>
        <taxon>Portunoidea</taxon>
        <taxon>Portunidae</taxon>
        <taxon>Portuninae</taxon>
        <taxon>Portunus</taxon>
    </lineage>
</organism>
<feature type="compositionally biased region" description="Basic and acidic residues" evidence="1">
    <location>
        <begin position="1"/>
        <end position="18"/>
    </location>
</feature>
<protein>
    <submittedName>
        <fullName evidence="2">Uncharacterized protein</fullName>
    </submittedName>
</protein>
<name>A0A5B7FCP3_PORTR</name>
<sequence length="90" mass="10539">MASERERASLEKTDVNQRKRERPKHPFSVTSKRYVPLIIMVTRGILMAVYDIFSWEGCMHSKGSTLIFNGHDFCRTQIMYLEKIMCHPSC</sequence>
<comment type="caution">
    <text evidence="2">The sequence shown here is derived from an EMBL/GenBank/DDBJ whole genome shotgun (WGS) entry which is preliminary data.</text>
</comment>